<dbReference type="Proteomes" id="UP001583193">
    <property type="component" value="Unassembled WGS sequence"/>
</dbReference>
<dbReference type="InterPro" id="IPR013889">
    <property type="entry name" value="Karyogamy_KAR9"/>
</dbReference>
<proteinExistence type="predicted"/>
<feature type="compositionally biased region" description="Low complexity" evidence="2">
    <location>
        <begin position="420"/>
        <end position="429"/>
    </location>
</feature>
<evidence type="ECO:0000256" key="2">
    <source>
        <dbReference type="SAM" id="MobiDB-lite"/>
    </source>
</evidence>
<feature type="compositionally biased region" description="Polar residues" evidence="2">
    <location>
        <begin position="1153"/>
        <end position="1166"/>
    </location>
</feature>
<gene>
    <name evidence="3" type="ORF">Plec18167_004875</name>
</gene>
<dbReference type="EMBL" id="JAVDPF010000014">
    <property type="protein sequence ID" value="KAL1877187.1"/>
    <property type="molecule type" value="Genomic_DNA"/>
</dbReference>
<feature type="compositionally biased region" description="Basic and acidic residues" evidence="2">
    <location>
        <begin position="310"/>
        <end position="323"/>
    </location>
</feature>
<feature type="region of interest" description="Disordered" evidence="2">
    <location>
        <begin position="938"/>
        <end position="1220"/>
    </location>
</feature>
<keyword evidence="4" id="KW-1185">Reference proteome</keyword>
<sequence>MIFLSLFGPNRREPPCWPGQFSSSVSLSRSLSTGDAALDRGHPPHLLPRAARPWLRGSDRDDITTAAAPLRIVQTVVEQLEFARAGLAVVVASTPASAIAPIPTPKPAQRPSLSLSLSPTRRASMIDLSRDLWIVLMHSRSQASTDAAATVSMPAITPAVTTSSSPAPESLREPVSPSPSDSHSSVSPSATSFPQRIRSKASFRSLRSQPDEYDNRHVDDKNLPPPRPSFLRRLSPGLAARVKLLDGSTKTAQELSRSKNQVGKLSQDHLRELERAHQDLSIKVHRRGRAWSGGHELPGVKRGTSQHSQPEPRGRTWEQHDQEPLLSPIPSPADAVAESLPAEPEPEPEIETTIPTEHIHQPEQTPPDTTPVVAAEPVSDSSFADNIRTSWEDNTVPKAETEAAEVEVETEAEADMSVVEPAQAPQPSAEPEETEVSPSGETDLEKYLKSSTQNDERPPPPPPKDSPRTPSTPSSSSNTQSYFNPHGLHRTESIYSFSRASFSSQLSQLTSINLPEPSSLEGRISSIPDASAAIRALNGAAQQIQTWIGKASDVLSGLDAEDDVEWAAAGGREGLDDVDRAITKFEGLVNVYVTAIEDVQLRDDIRTVNGDVLKTIVVQMESILRNWARIRTQLKGVKEQVELAMEWEELWGVVLGDVGLEVEDLGRVIFELEEKRHLSMFEDEEEAEGNNGVDISELETIIEETPPTNSTPNKRFSMPQTYSTPSQQPAPRATGPDDSALLGLFARLQPLRASLDFLPMRLSMFQARAQKIFPTACEELEMKREKLENAYKKLESDAEILRKELDEDRWVLVFRNAGRQARTMCESVERSIGKLQEALDTGAQYNNHATLAKRIESFEAKKIHYGPAIERVLLIIEKGVNDRITVNGEILRLLHEMRSRVDALNASIKVMDGLLDDIDFSKTQQLRDSISSIVTMDSPATGSVVDTPGSSPASSVVLSNGNGRKGSSTPNVGNSSRRGSSVASTSRKRYSGLPQGAATLSAGRRSSIPRASFSGSLTSPTRSQTNTSLTPRPASRTSTAPTKTPDNRPRWNSSTNTNDLKIGHAHKLSATTPRNQNRNSRSNIPTPSPLSRETSRSPAPLGMRSSSRAMSRLASPTPNRISSPTPSRSILDPPPYSKLRKQSTPNLPAGARNRQSYAGISITRSSPPGEDRAKTQRPETSLGHSSASRRLSGIPLPKFRSGRESAASSRNKLAERPPWR</sequence>
<feature type="coiled-coil region" evidence="1">
    <location>
        <begin position="777"/>
        <end position="804"/>
    </location>
</feature>
<feature type="region of interest" description="Disordered" evidence="2">
    <location>
        <begin position="703"/>
        <end position="736"/>
    </location>
</feature>
<name>A0ABR3XMG8_9EURO</name>
<evidence type="ECO:0008006" key="5">
    <source>
        <dbReference type="Google" id="ProtNLM"/>
    </source>
</evidence>
<feature type="compositionally biased region" description="Polar residues" evidence="2">
    <location>
        <begin position="1178"/>
        <end position="1189"/>
    </location>
</feature>
<feature type="region of interest" description="Disordered" evidence="2">
    <location>
        <begin position="287"/>
        <end position="486"/>
    </location>
</feature>
<feature type="compositionally biased region" description="Polar residues" evidence="2">
    <location>
        <begin position="379"/>
        <end position="393"/>
    </location>
</feature>
<dbReference type="PANTHER" id="PTHR37271">
    <property type="entry name" value="KARYOGAMY PROTEIN KAR9"/>
    <property type="match status" value="1"/>
</dbReference>
<feature type="compositionally biased region" description="Acidic residues" evidence="2">
    <location>
        <begin position="402"/>
        <end position="414"/>
    </location>
</feature>
<feature type="compositionally biased region" description="Polar residues" evidence="2">
    <location>
        <begin position="718"/>
        <end position="729"/>
    </location>
</feature>
<dbReference type="Pfam" id="PF08580">
    <property type="entry name" value="KAR9"/>
    <property type="match status" value="1"/>
</dbReference>
<dbReference type="PANTHER" id="PTHR37271:SF1">
    <property type="entry name" value="KARYOGAMY PROTEIN KAR9"/>
    <property type="match status" value="1"/>
</dbReference>
<feature type="compositionally biased region" description="Low complexity" evidence="2">
    <location>
        <begin position="1103"/>
        <end position="1115"/>
    </location>
</feature>
<feature type="region of interest" description="Disordered" evidence="2">
    <location>
        <begin position="159"/>
        <end position="233"/>
    </location>
</feature>
<feature type="compositionally biased region" description="Basic and acidic residues" evidence="2">
    <location>
        <begin position="209"/>
        <end position="222"/>
    </location>
</feature>
<feature type="compositionally biased region" description="Polar residues" evidence="2">
    <location>
        <begin position="1069"/>
        <end position="1092"/>
    </location>
</feature>
<protein>
    <recommendedName>
        <fullName evidence="5">KAR9-domain-containing protein</fullName>
    </recommendedName>
</protein>
<evidence type="ECO:0000313" key="3">
    <source>
        <dbReference type="EMBL" id="KAL1877187.1"/>
    </source>
</evidence>
<evidence type="ECO:0000256" key="1">
    <source>
        <dbReference type="SAM" id="Coils"/>
    </source>
</evidence>
<organism evidence="3 4">
    <name type="scientific">Paecilomyces lecythidis</name>
    <dbReference type="NCBI Taxonomy" id="3004212"/>
    <lineage>
        <taxon>Eukaryota</taxon>
        <taxon>Fungi</taxon>
        <taxon>Dikarya</taxon>
        <taxon>Ascomycota</taxon>
        <taxon>Pezizomycotina</taxon>
        <taxon>Eurotiomycetes</taxon>
        <taxon>Eurotiomycetidae</taxon>
        <taxon>Eurotiales</taxon>
        <taxon>Thermoascaceae</taxon>
        <taxon>Paecilomyces</taxon>
    </lineage>
</organism>
<comment type="caution">
    <text evidence="3">The sequence shown here is derived from an EMBL/GenBank/DDBJ whole genome shotgun (WGS) entry which is preliminary data.</text>
</comment>
<feature type="compositionally biased region" description="Low complexity" evidence="2">
    <location>
        <begin position="468"/>
        <end position="481"/>
    </location>
</feature>
<feature type="compositionally biased region" description="Low complexity" evidence="2">
    <location>
        <begin position="703"/>
        <end position="713"/>
    </location>
</feature>
<keyword evidence="1" id="KW-0175">Coiled coil</keyword>
<accession>A0ABR3XMG8</accession>
<feature type="compositionally biased region" description="Low complexity" evidence="2">
    <location>
        <begin position="975"/>
        <end position="985"/>
    </location>
</feature>
<feature type="compositionally biased region" description="Low complexity" evidence="2">
    <location>
        <begin position="174"/>
        <end position="194"/>
    </location>
</feature>
<feature type="compositionally biased region" description="Polar residues" evidence="2">
    <location>
        <begin position="948"/>
        <end position="974"/>
    </location>
</feature>
<evidence type="ECO:0000313" key="4">
    <source>
        <dbReference type="Proteomes" id="UP001583193"/>
    </source>
</evidence>
<feature type="compositionally biased region" description="Polar residues" evidence="2">
    <location>
        <begin position="1116"/>
        <end position="1128"/>
    </location>
</feature>
<feature type="compositionally biased region" description="Polar residues" evidence="2">
    <location>
        <begin position="1013"/>
        <end position="1059"/>
    </location>
</feature>
<reference evidence="3 4" key="1">
    <citation type="journal article" date="2024" name="IMA Fungus">
        <title>IMA Genome - F19 : A genome assembly and annotation guide to empower mycologists, including annotated draft genome sequences of Ceratocystis pirilliformis, Diaporthe australafricana, Fusarium ophioides, Paecilomyces lecythidis, and Sporothrix stenoceras.</title>
        <authorList>
            <person name="Aylward J."/>
            <person name="Wilson A.M."/>
            <person name="Visagie C.M."/>
            <person name="Spraker J."/>
            <person name="Barnes I."/>
            <person name="Buitendag C."/>
            <person name="Ceriani C."/>
            <person name="Del Mar Angel L."/>
            <person name="du Plessis D."/>
            <person name="Fuchs T."/>
            <person name="Gasser K."/>
            <person name="Kramer D."/>
            <person name="Li W."/>
            <person name="Munsamy K."/>
            <person name="Piso A."/>
            <person name="Price J.L."/>
            <person name="Sonnekus B."/>
            <person name="Thomas C."/>
            <person name="van der Nest A."/>
            <person name="van Dijk A."/>
            <person name="van Heerden A."/>
            <person name="van Vuuren N."/>
            <person name="Yilmaz N."/>
            <person name="Duong T.A."/>
            <person name="van der Merwe N.A."/>
            <person name="Wingfield M.J."/>
            <person name="Wingfield B.D."/>
        </authorList>
    </citation>
    <scope>NUCLEOTIDE SEQUENCE [LARGE SCALE GENOMIC DNA]</scope>
    <source>
        <strain evidence="3 4">CMW 18167</strain>
    </source>
</reference>
<feature type="compositionally biased region" description="Basic and acidic residues" evidence="2">
    <location>
        <begin position="443"/>
        <end position="458"/>
    </location>
</feature>